<comment type="caution">
    <text evidence="1">The sequence shown here is derived from an EMBL/GenBank/DDBJ whole genome shotgun (WGS) entry which is preliminary data.</text>
</comment>
<gene>
    <name evidence="1" type="ORF">LCGC14_0345760</name>
</gene>
<proteinExistence type="predicted"/>
<protein>
    <submittedName>
        <fullName evidence="1">Uncharacterized protein</fullName>
    </submittedName>
</protein>
<accession>A0A0F9THU9</accession>
<name>A0A0F9THU9_9ZZZZ</name>
<evidence type="ECO:0000313" key="1">
    <source>
        <dbReference type="EMBL" id="KKN78804.1"/>
    </source>
</evidence>
<sequence>MPEVEEKIKRKVKCRKCGILHYNYEDCPEGVILPLAEYPKWEPGRDGGTPIEGYMRRMEAIESKINQIITIINEDKIDGRGRNIV</sequence>
<dbReference type="AlphaFoldDB" id="A0A0F9THU9"/>
<organism evidence="1">
    <name type="scientific">marine sediment metagenome</name>
    <dbReference type="NCBI Taxonomy" id="412755"/>
    <lineage>
        <taxon>unclassified sequences</taxon>
        <taxon>metagenomes</taxon>
        <taxon>ecological metagenomes</taxon>
    </lineage>
</organism>
<reference evidence="1" key="1">
    <citation type="journal article" date="2015" name="Nature">
        <title>Complex archaea that bridge the gap between prokaryotes and eukaryotes.</title>
        <authorList>
            <person name="Spang A."/>
            <person name="Saw J.H."/>
            <person name="Jorgensen S.L."/>
            <person name="Zaremba-Niedzwiedzka K."/>
            <person name="Martijn J."/>
            <person name="Lind A.E."/>
            <person name="van Eijk R."/>
            <person name="Schleper C."/>
            <person name="Guy L."/>
            <person name="Ettema T.J."/>
        </authorList>
    </citation>
    <scope>NUCLEOTIDE SEQUENCE</scope>
</reference>
<dbReference type="EMBL" id="LAZR01000256">
    <property type="protein sequence ID" value="KKN78804.1"/>
    <property type="molecule type" value="Genomic_DNA"/>
</dbReference>